<dbReference type="EMBL" id="CP055156">
    <property type="protein sequence ID" value="QNF33758.1"/>
    <property type="molecule type" value="Genomic_DNA"/>
</dbReference>
<dbReference type="KEGG" id="aswu:HUW51_13895"/>
<protein>
    <submittedName>
        <fullName evidence="1">Uncharacterized protein</fullName>
    </submittedName>
</protein>
<keyword evidence="2" id="KW-1185">Reference proteome</keyword>
<sequence>MAVQTIETIRVPVCLDTNQQVIAMFTINRAYEPEFGALCRELGGLPTLEEAEAWLKTLEERKEV</sequence>
<reference evidence="1 2" key="1">
    <citation type="journal article" date="2018" name="Int. J. Syst. Evol. Microbiol.">
        <title>Adhaeribacter swui sp. nov., isolated from wet mud.</title>
        <authorList>
            <person name="Kim D.U."/>
            <person name="Kim K.W."/>
            <person name="Kang M.S."/>
            <person name="Kim J.Y."/>
            <person name="Jang J.H."/>
            <person name="Kim M.K."/>
        </authorList>
    </citation>
    <scope>NUCLEOTIDE SEQUENCE [LARGE SCALE GENOMIC DNA]</scope>
    <source>
        <strain evidence="1 2">KCTC 52873</strain>
    </source>
</reference>
<proteinExistence type="predicted"/>
<dbReference type="RefSeq" id="WP_185270241.1">
    <property type="nucleotide sequence ID" value="NZ_CP055156.1"/>
</dbReference>
<accession>A0A7G7G9C4</accession>
<evidence type="ECO:0000313" key="2">
    <source>
        <dbReference type="Proteomes" id="UP000515237"/>
    </source>
</evidence>
<evidence type="ECO:0000313" key="1">
    <source>
        <dbReference type="EMBL" id="QNF33758.1"/>
    </source>
</evidence>
<dbReference type="Proteomes" id="UP000515237">
    <property type="component" value="Chromosome"/>
</dbReference>
<dbReference type="AlphaFoldDB" id="A0A7G7G9C4"/>
<name>A0A7G7G9C4_9BACT</name>
<gene>
    <name evidence="1" type="ORF">HUW51_13895</name>
</gene>
<organism evidence="1 2">
    <name type="scientific">Adhaeribacter swui</name>
    <dbReference type="NCBI Taxonomy" id="2086471"/>
    <lineage>
        <taxon>Bacteria</taxon>
        <taxon>Pseudomonadati</taxon>
        <taxon>Bacteroidota</taxon>
        <taxon>Cytophagia</taxon>
        <taxon>Cytophagales</taxon>
        <taxon>Hymenobacteraceae</taxon>
        <taxon>Adhaeribacter</taxon>
    </lineage>
</organism>